<reference evidence="2 3" key="1">
    <citation type="journal article" date="2015" name="Genome Biol. Evol.">
        <title>Comparative Genomics of a Bacterivorous Green Alga Reveals Evolutionary Causalities and Consequences of Phago-Mixotrophic Mode of Nutrition.</title>
        <authorList>
            <person name="Burns J.A."/>
            <person name="Paasch A."/>
            <person name="Narechania A."/>
            <person name="Kim E."/>
        </authorList>
    </citation>
    <scope>NUCLEOTIDE SEQUENCE [LARGE SCALE GENOMIC DNA]</scope>
    <source>
        <strain evidence="2 3">PLY_AMNH</strain>
    </source>
</reference>
<feature type="region of interest" description="Disordered" evidence="1">
    <location>
        <begin position="1"/>
        <end position="24"/>
    </location>
</feature>
<gene>
    <name evidence="2" type="ORF">CYMTET_24342</name>
</gene>
<organism evidence="2 3">
    <name type="scientific">Cymbomonas tetramitiformis</name>
    <dbReference type="NCBI Taxonomy" id="36881"/>
    <lineage>
        <taxon>Eukaryota</taxon>
        <taxon>Viridiplantae</taxon>
        <taxon>Chlorophyta</taxon>
        <taxon>Pyramimonadophyceae</taxon>
        <taxon>Pyramimonadales</taxon>
        <taxon>Pyramimonadaceae</taxon>
        <taxon>Cymbomonas</taxon>
    </lineage>
</organism>
<dbReference type="AlphaFoldDB" id="A0AAE0FWX8"/>
<proteinExistence type="predicted"/>
<protein>
    <submittedName>
        <fullName evidence="2">Uncharacterized protein</fullName>
    </submittedName>
</protein>
<evidence type="ECO:0000256" key="1">
    <source>
        <dbReference type="SAM" id="MobiDB-lite"/>
    </source>
</evidence>
<accession>A0AAE0FWX8</accession>
<evidence type="ECO:0000313" key="3">
    <source>
        <dbReference type="Proteomes" id="UP001190700"/>
    </source>
</evidence>
<comment type="caution">
    <text evidence="2">The sequence shown here is derived from an EMBL/GenBank/DDBJ whole genome shotgun (WGS) entry which is preliminary data.</text>
</comment>
<dbReference type="Proteomes" id="UP001190700">
    <property type="component" value="Unassembled WGS sequence"/>
</dbReference>
<dbReference type="EMBL" id="LGRX02012633">
    <property type="protein sequence ID" value="KAK3267075.1"/>
    <property type="molecule type" value="Genomic_DNA"/>
</dbReference>
<evidence type="ECO:0000313" key="2">
    <source>
        <dbReference type="EMBL" id="KAK3267075.1"/>
    </source>
</evidence>
<sequence length="151" mass="16629">MVQGHPQTIRRASHSRSRFTPAHPTAGTYHSSVSCIPGPRNICLSCLGQSGVFASTISHAAEEAIVVEAMSTPSCTPSVSEYQCSTARLLWDLKEHTLGSQQKKYLERAGGGHGVSQGWIHRYTDLETFFSDLAICSLKQRFLENVHDRIN</sequence>
<keyword evidence="3" id="KW-1185">Reference proteome</keyword>
<name>A0AAE0FWX8_9CHLO</name>